<evidence type="ECO:0000313" key="8">
    <source>
        <dbReference type="EMBL" id="KAG1369923.1"/>
    </source>
</evidence>
<dbReference type="PANTHER" id="PTHR31669">
    <property type="entry name" value="PROTEIN FAR1-RELATED SEQUENCE 10-RELATED"/>
    <property type="match status" value="1"/>
</dbReference>
<evidence type="ECO:0000256" key="6">
    <source>
        <dbReference type="RuleBase" id="RU367018"/>
    </source>
</evidence>
<comment type="function">
    <text evidence="6">Putative transcription activator involved in regulating light control of development.</text>
</comment>
<reference evidence="8" key="1">
    <citation type="journal article" date="2017" name="Gigascience">
        <title>The genome draft of coconut (Cocos nucifera).</title>
        <authorList>
            <person name="Xiao Y."/>
            <person name="Xu P."/>
            <person name="Fan H."/>
            <person name="Baudouin L."/>
            <person name="Xia W."/>
            <person name="Bocs S."/>
            <person name="Xu J."/>
            <person name="Li Q."/>
            <person name="Guo A."/>
            <person name="Zhou L."/>
            <person name="Li J."/>
            <person name="Wu Y."/>
            <person name="Ma Z."/>
            <person name="Armero A."/>
            <person name="Issali A.E."/>
            <person name="Liu N."/>
            <person name="Peng M."/>
            <person name="Yang Y."/>
        </authorList>
    </citation>
    <scope>NUCLEOTIDE SEQUENCE</scope>
    <source>
        <tissue evidence="8">Spear leaf of Hainan Tall coconut</tissue>
    </source>
</reference>
<gene>
    <name evidence="8" type="ORF">COCNU_15G002890</name>
</gene>
<dbReference type="InterPro" id="IPR007527">
    <property type="entry name" value="Znf_SWIM"/>
</dbReference>
<dbReference type="InterPro" id="IPR018289">
    <property type="entry name" value="MULE_transposase_dom"/>
</dbReference>
<evidence type="ECO:0000259" key="7">
    <source>
        <dbReference type="PROSITE" id="PS50966"/>
    </source>
</evidence>
<dbReference type="EMBL" id="CM017886">
    <property type="protein sequence ID" value="KAG1369923.1"/>
    <property type="molecule type" value="Genomic_DNA"/>
</dbReference>
<comment type="subcellular location">
    <subcellularLocation>
        <location evidence="6">Nucleus</location>
    </subcellularLocation>
</comment>
<dbReference type="Pfam" id="PF04434">
    <property type="entry name" value="SWIM"/>
    <property type="match status" value="1"/>
</dbReference>
<dbReference type="GO" id="GO:0008270">
    <property type="term" value="F:zinc ion binding"/>
    <property type="evidence" value="ECO:0007669"/>
    <property type="project" value="UniProtKB-UniRule"/>
</dbReference>
<sequence>MAELAEPNPLSEDADDTSWVPRVDMEFRSDEEAYQFYNNYAKVVGFSVRKAWINRRASGVIISRTYVCYKEGYQGNRKDESEVKKPRQNERTGCLAHLTIKITANGTYRVSEFHPMHNHELVPPAKAHTLKSHRVAKKARAVIANAASQKALMECLVRQAGGYRQVTFISVEDAADKSWAPKVDMEFENDEKAYQFYNDYAKRIGFDVRKAWVNRRSSGVIISRTYVCYKEGYYGNKKDETQVEKHRIRPNERTGCLARMVIKLAKNGRYRVTEFLPMHNHDFVTARTAHTLKSHRAANKIRNVEVNSVDDSSVAAKAIHDHASGQDASCQHLTFLSMQYKNYLPVKRKDAIKPGDVGAMLEYMQERQVNDPSFYYAIQLDKDGRVTNVFWTDGKSMVDYYYFGDAVCFDTTYKTNSCSRPFTPFYGVNHHKQIVIFGAALIYDETKESFRWLFETFKTAMYGKQPQVILTDQNPLIRNAINLVWPGTTHRVCVWHMYQNASKYLGQVFQGSRTFAYDFSRCLFDYEEEEEFVSAWENMLEKYDLKGNEWLKLLFEDREKWAVGYGRETFCADMKSTQRLDSINGMLKEYLSPERDLLQFLKHFERMLNEQRYAELQADFHATPNTTIIAPSRMLRQAASEYTPAVFEMFQREFEMSMDCMVHNSGAVETIYEYKVVSEENPKVHLVRFDSLNGTLVCSCKMFEFVGIQCRHVLKALDIINIKELPPQYYIKRWRKDAKVGSLRDNLGLATGIDPSSSKAMRISSLCRIISVVAARAAETVEGYTFVQNQSDQLFDHVCQILQPRPPEELQIS</sequence>
<dbReference type="PANTHER" id="PTHR31669:SF281">
    <property type="entry name" value="PROTEIN FAR1-RELATED SEQUENCE"/>
    <property type="match status" value="1"/>
</dbReference>
<dbReference type="Pfam" id="PF03101">
    <property type="entry name" value="FAR1"/>
    <property type="match status" value="2"/>
</dbReference>
<dbReference type="Pfam" id="PF10551">
    <property type="entry name" value="MULE"/>
    <property type="match status" value="1"/>
</dbReference>
<dbReference type="Proteomes" id="UP000797356">
    <property type="component" value="Chromosome 15"/>
</dbReference>
<keyword evidence="4 6" id="KW-0862">Zinc</keyword>
<evidence type="ECO:0000256" key="2">
    <source>
        <dbReference type="ARBA" id="ARBA00022723"/>
    </source>
</evidence>
<comment type="similarity">
    <text evidence="1 6">Belongs to the FHY3/FAR1 family.</text>
</comment>
<accession>A0A8K0NE02</accession>
<protein>
    <recommendedName>
        <fullName evidence="6">Protein FAR1-RELATED SEQUENCE</fullName>
    </recommendedName>
</protein>
<dbReference type="AlphaFoldDB" id="A0A8K0NE02"/>
<reference evidence="8" key="2">
    <citation type="submission" date="2019-07" db="EMBL/GenBank/DDBJ databases">
        <authorList>
            <person name="Yang Y."/>
            <person name="Bocs S."/>
            <person name="Baudouin L."/>
        </authorList>
    </citation>
    <scope>NUCLEOTIDE SEQUENCE</scope>
    <source>
        <tissue evidence="8">Spear leaf of Hainan Tall coconut</tissue>
    </source>
</reference>
<organism evidence="8 9">
    <name type="scientific">Cocos nucifera</name>
    <name type="common">Coconut palm</name>
    <dbReference type="NCBI Taxonomy" id="13894"/>
    <lineage>
        <taxon>Eukaryota</taxon>
        <taxon>Viridiplantae</taxon>
        <taxon>Streptophyta</taxon>
        <taxon>Embryophyta</taxon>
        <taxon>Tracheophyta</taxon>
        <taxon>Spermatophyta</taxon>
        <taxon>Magnoliopsida</taxon>
        <taxon>Liliopsida</taxon>
        <taxon>Arecaceae</taxon>
        <taxon>Arecoideae</taxon>
        <taxon>Cocoseae</taxon>
        <taxon>Attaleinae</taxon>
        <taxon>Cocos</taxon>
    </lineage>
</organism>
<keyword evidence="9" id="KW-1185">Reference proteome</keyword>
<name>A0A8K0NE02_COCNU</name>
<dbReference type="InterPro" id="IPR031052">
    <property type="entry name" value="FHY3/FAR1"/>
</dbReference>
<keyword evidence="3 5" id="KW-0863">Zinc-finger</keyword>
<evidence type="ECO:0000313" key="9">
    <source>
        <dbReference type="Proteomes" id="UP000797356"/>
    </source>
</evidence>
<comment type="caution">
    <text evidence="8">The sequence shown here is derived from an EMBL/GenBank/DDBJ whole genome shotgun (WGS) entry which is preliminary data.</text>
</comment>
<evidence type="ECO:0000256" key="3">
    <source>
        <dbReference type="ARBA" id="ARBA00022771"/>
    </source>
</evidence>
<keyword evidence="2 6" id="KW-0479">Metal-binding</keyword>
<feature type="domain" description="SWIM-type" evidence="7">
    <location>
        <begin position="674"/>
        <end position="721"/>
    </location>
</feature>
<dbReference type="PROSITE" id="PS50966">
    <property type="entry name" value="ZF_SWIM"/>
    <property type="match status" value="1"/>
</dbReference>
<evidence type="ECO:0000256" key="1">
    <source>
        <dbReference type="ARBA" id="ARBA00005889"/>
    </source>
</evidence>
<dbReference type="GO" id="GO:0005634">
    <property type="term" value="C:nucleus"/>
    <property type="evidence" value="ECO:0007669"/>
    <property type="project" value="UniProtKB-SubCell"/>
</dbReference>
<evidence type="ECO:0000256" key="5">
    <source>
        <dbReference type="PROSITE-ProRule" id="PRU00325"/>
    </source>
</evidence>
<dbReference type="GO" id="GO:0006355">
    <property type="term" value="P:regulation of DNA-templated transcription"/>
    <property type="evidence" value="ECO:0007669"/>
    <property type="project" value="UniProtKB-UniRule"/>
</dbReference>
<evidence type="ECO:0000256" key="4">
    <source>
        <dbReference type="ARBA" id="ARBA00022833"/>
    </source>
</evidence>
<keyword evidence="6" id="KW-0539">Nucleus</keyword>
<dbReference type="InterPro" id="IPR006564">
    <property type="entry name" value="Znf_PMZ"/>
</dbReference>
<dbReference type="InterPro" id="IPR004330">
    <property type="entry name" value="FAR1_DNA_bnd_dom"/>
</dbReference>
<dbReference type="OrthoDB" id="2402896at2759"/>
<proteinExistence type="inferred from homology"/>
<dbReference type="SMART" id="SM00575">
    <property type="entry name" value="ZnF_PMZ"/>
    <property type="match status" value="1"/>
</dbReference>